<dbReference type="FunFam" id="3.90.1010.10:FF:000009">
    <property type="entry name" value="FeS cluster assembly scaffold protein NifU"/>
    <property type="match status" value="1"/>
</dbReference>
<dbReference type="GO" id="GO:0005506">
    <property type="term" value="F:iron ion binding"/>
    <property type="evidence" value="ECO:0007669"/>
    <property type="project" value="InterPro"/>
</dbReference>
<reference evidence="2 3" key="1">
    <citation type="submission" date="2016-10" db="EMBL/GenBank/DDBJ databases">
        <authorList>
            <person name="de Groot N.N."/>
        </authorList>
    </citation>
    <scope>NUCLEOTIDE SEQUENCE [LARGE SCALE GENOMIC DNA]</scope>
    <source>
        <strain evidence="2 3">DSM 12272</strain>
    </source>
</reference>
<dbReference type="Gene3D" id="3.90.1010.10">
    <property type="match status" value="1"/>
</dbReference>
<protein>
    <submittedName>
        <fullName evidence="2">Modular FeS cluster scaffolding protein NifU</fullName>
    </submittedName>
</protein>
<sequence length="157" mass="17581">MGRSFKERGKIIMIYTEKVMDHFRNPRNVGEIEDANGIGEVGNAKCGDIMKIYLKVEDNIIKDVKFKTFGCGSAIASSSMATELIMGKSIEEAWTLSNKAVAEALEGLPAVKMHCSVLAEEAIHKAINDYRNRTGLELWDFEEHDDIHDHVHGNDEE</sequence>
<keyword evidence="3" id="KW-1185">Reference proteome</keyword>
<name>A0A1H0RFI2_9CLOT</name>
<proteinExistence type="predicted"/>
<dbReference type="InterPro" id="IPR002871">
    <property type="entry name" value="NIF_FeS_clus_asmbl_NifU_N"/>
</dbReference>
<feature type="domain" description="NIF system FeS cluster assembly NifU N-terminal" evidence="1">
    <location>
        <begin position="15"/>
        <end position="134"/>
    </location>
</feature>
<dbReference type="STRING" id="94869.SAMN04488529_103165"/>
<dbReference type="PANTHER" id="PTHR10093">
    <property type="entry name" value="IRON-SULFUR CLUSTER ASSEMBLY ENZYME NIFU HOMOLOG"/>
    <property type="match status" value="1"/>
</dbReference>
<dbReference type="GO" id="GO:0016226">
    <property type="term" value="P:iron-sulfur cluster assembly"/>
    <property type="evidence" value="ECO:0007669"/>
    <property type="project" value="InterPro"/>
</dbReference>
<accession>A0A1H0RFI2</accession>
<dbReference type="CDD" id="cd06664">
    <property type="entry name" value="IscU_like"/>
    <property type="match status" value="1"/>
</dbReference>
<evidence type="ECO:0000313" key="2">
    <source>
        <dbReference type="EMBL" id="SDP28181.1"/>
    </source>
</evidence>
<evidence type="ECO:0000313" key="3">
    <source>
        <dbReference type="Proteomes" id="UP000198597"/>
    </source>
</evidence>
<dbReference type="SUPFAM" id="SSF82649">
    <property type="entry name" value="SufE/NifU"/>
    <property type="match status" value="1"/>
</dbReference>
<dbReference type="GO" id="GO:0051536">
    <property type="term" value="F:iron-sulfur cluster binding"/>
    <property type="evidence" value="ECO:0007669"/>
    <property type="project" value="InterPro"/>
</dbReference>
<dbReference type="Proteomes" id="UP000198597">
    <property type="component" value="Unassembled WGS sequence"/>
</dbReference>
<evidence type="ECO:0000259" key="1">
    <source>
        <dbReference type="Pfam" id="PF01592"/>
    </source>
</evidence>
<dbReference type="InterPro" id="IPR017787">
    <property type="entry name" value="NIF_FeS_clus_asmbl_NifU-like"/>
</dbReference>
<dbReference type="Pfam" id="PF01592">
    <property type="entry name" value="NifU_N"/>
    <property type="match status" value="1"/>
</dbReference>
<dbReference type="EMBL" id="FNJM01000003">
    <property type="protein sequence ID" value="SDP28181.1"/>
    <property type="molecule type" value="Genomic_DNA"/>
</dbReference>
<dbReference type="NCBIfam" id="TIGR03419">
    <property type="entry name" value="NifU_clost"/>
    <property type="match status" value="1"/>
</dbReference>
<dbReference type="AlphaFoldDB" id="A0A1H0RFI2"/>
<gene>
    <name evidence="2" type="ORF">SAMN04488529_103165</name>
</gene>
<organism evidence="2 3">
    <name type="scientific">Clostridium gasigenes</name>
    <dbReference type="NCBI Taxonomy" id="94869"/>
    <lineage>
        <taxon>Bacteria</taxon>
        <taxon>Bacillati</taxon>
        <taxon>Bacillota</taxon>
        <taxon>Clostridia</taxon>
        <taxon>Eubacteriales</taxon>
        <taxon>Clostridiaceae</taxon>
        <taxon>Clostridium</taxon>
    </lineage>
</organism>